<organism evidence="6 7">
    <name type="scientific">Roseivirga thermotolerans</name>
    <dbReference type="NCBI Taxonomy" id="1758176"/>
    <lineage>
        <taxon>Bacteria</taxon>
        <taxon>Pseudomonadati</taxon>
        <taxon>Bacteroidota</taxon>
        <taxon>Cytophagia</taxon>
        <taxon>Cytophagales</taxon>
        <taxon>Roseivirgaceae</taxon>
        <taxon>Roseivirga</taxon>
    </lineage>
</organism>
<dbReference type="EMBL" id="BNAG01000001">
    <property type="protein sequence ID" value="GHE56737.1"/>
    <property type="molecule type" value="Genomic_DNA"/>
</dbReference>
<dbReference type="InterPro" id="IPR036271">
    <property type="entry name" value="Tet_transcr_reg_TetR-rel_C_sf"/>
</dbReference>
<keyword evidence="7" id="KW-1185">Reference proteome</keyword>
<dbReference type="PROSITE" id="PS50977">
    <property type="entry name" value="HTH_TETR_2"/>
    <property type="match status" value="1"/>
</dbReference>
<keyword evidence="2 4" id="KW-0238">DNA-binding</keyword>
<keyword evidence="1" id="KW-0805">Transcription regulation</keyword>
<dbReference type="Gene3D" id="1.10.10.60">
    <property type="entry name" value="Homeodomain-like"/>
    <property type="match status" value="1"/>
</dbReference>
<proteinExistence type="predicted"/>
<evidence type="ECO:0000256" key="1">
    <source>
        <dbReference type="ARBA" id="ARBA00023015"/>
    </source>
</evidence>
<feature type="DNA-binding region" description="H-T-H motif" evidence="4">
    <location>
        <begin position="29"/>
        <end position="48"/>
    </location>
</feature>
<dbReference type="Pfam" id="PF16925">
    <property type="entry name" value="TetR_C_13"/>
    <property type="match status" value="1"/>
</dbReference>
<evidence type="ECO:0000256" key="3">
    <source>
        <dbReference type="ARBA" id="ARBA00023163"/>
    </source>
</evidence>
<sequence length="193" mass="22203">MARKKNFDEQEVLDKALQLFWRKGYHATSIQDLVDELGINRASMYDTWGDKHRLYLAALKRYRQYASSWFLEEIRSEKPARQIIENFLKHLVNDMIADADRKGCFVVNSTTELATMDKEVQAMVEENRRTVEQVLAELIKEGQASGQFSSAHSPESLARFIFSVISGIRVVCKTQISNRELQEVIDITLSALD</sequence>
<gene>
    <name evidence="6" type="ORF">GCM10011340_09630</name>
</gene>
<evidence type="ECO:0000313" key="6">
    <source>
        <dbReference type="EMBL" id="GHE56737.1"/>
    </source>
</evidence>
<dbReference type="RefSeq" id="WP_189629046.1">
    <property type="nucleotide sequence ID" value="NZ_BNAG01000001.1"/>
</dbReference>
<name>A0ABQ3I205_9BACT</name>
<dbReference type="SUPFAM" id="SSF48498">
    <property type="entry name" value="Tetracyclin repressor-like, C-terminal domain"/>
    <property type="match status" value="1"/>
</dbReference>
<dbReference type="InterPro" id="IPR009057">
    <property type="entry name" value="Homeodomain-like_sf"/>
</dbReference>
<evidence type="ECO:0000256" key="4">
    <source>
        <dbReference type="PROSITE-ProRule" id="PRU00335"/>
    </source>
</evidence>
<feature type="domain" description="HTH tetR-type" evidence="5">
    <location>
        <begin position="6"/>
        <end position="66"/>
    </location>
</feature>
<keyword evidence="3" id="KW-0804">Transcription</keyword>
<dbReference type="InterPro" id="IPR001647">
    <property type="entry name" value="HTH_TetR"/>
</dbReference>
<dbReference type="InterPro" id="IPR011075">
    <property type="entry name" value="TetR_C"/>
</dbReference>
<reference evidence="7" key="1">
    <citation type="journal article" date="2019" name="Int. J. Syst. Evol. Microbiol.">
        <title>The Global Catalogue of Microorganisms (GCM) 10K type strain sequencing project: providing services to taxonomists for standard genome sequencing and annotation.</title>
        <authorList>
            <consortium name="The Broad Institute Genomics Platform"/>
            <consortium name="The Broad Institute Genome Sequencing Center for Infectious Disease"/>
            <person name="Wu L."/>
            <person name="Ma J."/>
        </authorList>
    </citation>
    <scope>NUCLEOTIDE SEQUENCE [LARGE SCALE GENOMIC DNA]</scope>
    <source>
        <strain evidence="7">CGMCC 1.15111</strain>
    </source>
</reference>
<dbReference type="Proteomes" id="UP000658258">
    <property type="component" value="Unassembled WGS sequence"/>
</dbReference>
<evidence type="ECO:0000256" key="2">
    <source>
        <dbReference type="ARBA" id="ARBA00023125"/>
    </source>
</evidence>
<protein>
    <submittedName>
        <fullName evidence="6">TetR family transcriptional regulator</fullName>
    </submittedName>
</protein>
<evidence type="ECO:0000259" key="5">
    <source>
        <dbReference type="PROSITE" id="PS50977"/>
    </source>
</evidence>
<dbReference type="SUPFAM" id="SSF46689">
    <property type="entry name" value="Homeodomain-like"/>
    <property type="match status" value="1"/>
</dbReference>
<accession>A0ABQ3I205</accession>
<dbReference type="PANTHER" id="PTHR47506:SF10">
    <property type="entry name" value="TRANSCRIPTIONAL REGULATORY PROTEIN"/>
    <property type="match status" value="1"/>
</dbReference>
<dbReference type="Pfam" id="PF00440">
    <property type="entry name" value="TetR_N"/>
    <property type="match status" value="1"/>
</dbReference>
<dbReference type="Gene3D" id="1.10.357.10">
    <property type="entry name" value="Tetracycline Repressor, domain 2"/>
    <property type="match status" value="1"/>
</dbReference>
<comment type="caution">
    <text evidence="6">The sequence shown here is derived from an EMBL/GenBank/DDBJ whole genome shotgun (WGS) entry which is preliminary data.</text>
</comment>
<evidence type="ECO:0000313" key="7">
    <source>
        <dbReference type="Proteomes" id="UP000658258"/>
    </source>
</evidence>
<dbReference type="PANTHER" id="PTHR47506">
    <property type="entry name" value="TRANSCRIPTIONAL REGULATORY PROTEIN"/>
    <property type="match status" value="1"/>
</dbReference>